<dbReference type="InterPro" id="IPR019734">
    <property type="entry name" value="TPR_rpt"/>
</dbReference>
<dbReference type="PANTHER" id="PTHR10151">
    <property type="entry name" value="ECTONUCLEOTIDE PYROPHOSPHATASE/PHOSPHODIESTERASE"/>
    <property type="match status" value="1"/>
</dbReference>
<organism evidence="2">
    <name type="scientific">hydrothermal vent metagenome</name>
    <dbReference type="NCBI Taxonomy" id="652676"/>
    <lineage>
        <taxon>unclassified sequences</taxon>
        <taxon>metagenomes</taxon>
        <taxon>ecological metagenomes</taxon>
    </lineage>
</organism>
<dbReference type="Gene3D" id="3.40.720.10">
    <property type="entry name" value="Alkaline Phosphatase, subunit A"/>
    <property type="match status" value="1"/>
</dbReference>
<protein>
    <submittedName>
        <fullName evidence="2">Type I phosphodiesterase/nucleotide pyrophosphatase</fullName>
    </submittedName>
</protein>
<dbReference type="SUPFAM" id="SSF52540">
    <property type="entry name" value="P-loop containing nucleoside triphosphate hydrolases"/>
    <property type="match status" value="1"/>
</dbReference>
<reference evidence="2" key="1">
    <citation type="submission" date="2018-06" db="EMBL/GenBank/DDBJ databases">
        <authorList>
            <person name="Zhirakovskaya E."/>
        </authorList>
    </citation>
    <scope>NUCLEOTIDE SEQUENCE</scope>
</reference>
<dbReference type="Pfam" id="PF01663">
    <property type="entry name" value="Phosphodiest"/>
    <property type="match status" value="1"/>
</dbReference>
<dbReference type="SUPFAM" id="SSF53649">
    <property type="entry name" value="Alkaline phosphatase-like"/>
    <property type="match status" value="1"/>
</dbReference>
<dbReference type="InterPro" id="IPR027417">
    <property type="entry name" value="P-loop_NTPase"/>
</dbReference>
<dbReference type="InterPro" id="IPR002591">
    <property type="entry name" value="Phosphodiest/P_Trfase"/>
</dbReference>
<dbReference type="Gene3D" id="3.40.50.300">
    <property type="entry name" value="P-loop containing nucleotide triphosphate hydrolases"/>
    <property type="match status" value="1"/>
</dbReference>
<sequence length="942" mass="105868">MSQSRPLPTHTPLTKKVLLVGWDAADWKVITPLMDAGKMPNLQKFADGGVVGNLSTLYPVLSPMLWTSIATGKRAAKHGIHGFAEPDPATGGVRPVTSLGRKTKAIWNILNQQGLRSNIVSWWPSYPAEPINGVMLSNNYQNAVDTQDKPWPLHPASVHPEHLRKSMAELRVHPAEITGEQILPFVPQANDIDQTRDTRLAGISKLLAECASVHSAATGIMQLEPWDFMAVYYDTIDHFSHGFMKYHPPQLPWINDRDFKLYQNVINTTYEFHDLMLGTLMHLAGEDTTIIIVSDHGFHPDHLRPRELPNEPAGPAEEHRPFGMFAALGPGIKKDELLFGASLLDITPTILTLLGLPVGHDMDGKPLLNALQPVTPGYIDSWDNMAGEDGSHPAELNIDVIDEQEALQQLVDLGYIEEPNENLQTTTENTVRELRYNLARDFFGARKYTEATPLFQSLWQQYPQESRFGLKIFDCQLATHQTKQARKTLELIIERKQHYAKQSEIELNKQLDSHKNNNVSADELNDKELTKLQKLRRNASTNLATLAYLNARLLHSEARYTEALDELTRAEEIQTHNIPALLQTRVEIQMAMHQWAQAIKTCQQILELDPVNPGAQLSLARCYLSQRNKSQQALDAVTRCLGLTYHNPRAHYLCGVALHRLGRSHEARDAFETALTQNPVMPAVHRRLSLLYRLWLRNPSKASEHAALAEKTKQQLADFKAGKHSENPAQTITERPLSASLHDMNCNTSPGKRPENGIVVVSGLPRSGTSMMMQMLEAGGIPILTDSARKADSDNLRGYYEYEPIKKMASSSCWLEPSRGKAVKIIAQLLPHLRQGEHYRVIFMQRPLKSVIASQGKMLSRLNRNGGRLSEKRLAETYLKQIDSVRKTLSRYPEQIHILSINYSEALNNPKKTAEKINRFLGGNLNEQAMTTAVEQSLQNQL</sequence>
<feature type="domain" description="Sulfotransferase" evidence="1">
    <location>
        <begin position="759"/>
        <end position="940"/>
    </location>
</feature>
<dbReference type="InterPro" id="IPR017850">
    <property type="entry name" value="Alkaline_phosphatase_core_sf"/>
</dbReference>
<dbReference type="Gene3D" id="1.25.40.10">
    <property type="entry name" value="Tetratricopeptide repeat domain"/>
    <property type="match status" value="2"/>
</dbReference>
<dbReference type="PANTHER" id="PTHR10151:SF120">
    <property type="entry name" value="BIS(5'-ADENOSYL)-TRIPHOSPHATASE"/>
    <property type="match status" value="1"/>
</dbReference>
<dbReference type="GO" id="GO:0008146">
    <property type="term" value="F:sulfotransferase activity"/>
    <property type="evidence" value="ECO:0007669"/>
    <property type="project" value="InterPro"/>
</dbReference>
<dbReference type="SMART" id="SM00028">
    <property type="entry name" value="TPR"/>
    <property type="match status" value="4"/>
</dbReference>
<evidence type="ECO:0000313" key="2">
    <source>
        <dbReference type="EMBL" id="VAW62979.1"/>
    </source>
</evidence>
<dbReference type="GO" id="GO:0016787">
    <property type="term" value="F:hydrolase activity"/>
    <property type="evidence" value="ECO:0007669"/>
    <property type="project" value="UniProtKB-ARBA"/>
</dbReference>
<dbReference type="Pfam" id="PF12895">
    <property type="entry name" value="ANAPC3"/>
    <property type="match status" value="1"/>
</dbReference>
<proteinExistence type="predicted"/>
<dbReference type="SUPFAM" id="SSF48452">
    <property type="entry name" value="TPR-like"/>
    <property type="match status" value="2"/>
</dbReference>
<dbReference type="Pfam" id="PF14559">
    <property type="entry name" value="TPR_19"/>
    <property type="match status" value="1"/>
</dbReference>
<dbReference type="AlphaFoldDB" id="A0A3B0XM82"/>
<dbReference type="EMBL" id="UOFI01000036">
    <property type="protein sequence ID" value="VAW62979.1"/>
    <property type="molecule type" value="Genomic_DNA"/>
</dbReference>
<evidence type="ECO:0000259" key="1">
    <source>
        <dbReference type="Pfam" id="PF00685"/>
    </source>
</evidence>
<dbReference type="Pfam" id="PF00685">
    <property type="entry name" value="Sulfotransfer_1"/>
    <property type="match status" value="1"/>
</dbReference>
<accession>A0A3B0XM82</accession>
<dbReference type="InterPro" id="IPR000863">
    <property type="entry name" value="Sulfotransferase_dom"/>
</dbReference>
<gene>
    <name evidence="2" type="ORF">MNBD_GAMMA09-551</name>
</gene>
<dbReference type="InterPro" id="IPR011990">
    <property type="entry name" value="TPR-like_helical_dom_sf"/>
</dbReference>
<name>A0A3B0XM82_9ZZZZ</name>